<dbReference type="InterPro" id="IPR000792">
    <property type="entry name" value="Tscrpt_reg_LuxR_C"/>
</dbReference>
<keyword evidence="2" id="KW-0805">Transcription regulation</keyword>
<reference evidence="8 9" key="1">
    <citation type="journal article" date="2014" name="Int. J. Syst. Evol. Microbiol.">
        <title>Complete genome sequence of Corynebacterium casei LMG S-19264T (=DSM 44701T), isolated from a smear-ripened cheese.</title>
        <authorList>
            <consortium name="US DOE Joint Genome Institute (JGI-PGF)"/>
            <person name="Walter F."/>
            <person name="Albersmeier A."/>
            <person name="Kalinowski J."/>
            <person name="Ruckert C."/>
        </authorList>
    </citation>
    <scope>NUCLEOTIDE SEQUENCE [LARGE SCALE GENOMIC DNA]</scope>
    <source>
        <strain evidence="8 9">KCTC 19473</strain>
    </source>
</reference>
<dbReference type="SMART" id="SM00448">
    <property type="entry name" value="REC"/>
    <property type="match status" value="1"/>
</dbReference>
<accession>A0A919CJ40</accession>
<dbReference type="Pfam" id="PF00196">
    <property type="entry name" value="GerE"/>
    <property type="match status" value="1"/>
</dbReference>
<dbReference type="InterPro" id="IPR039420">
    <property type="entry name" value="WalR-like"/>
</dbReference>
<dbReference type="PRINTS" id="PR00038">
    <property type="entry name" value="HTHLUXR"/>
</dbReference>
<name>A0A919CJ40_9ACTN</name>
<dbReference type="PROSITE" id="PS00622">
    <property type="entry name" value="HTH_LUXR_1"/>
    <property type="match status" value="1"/>
</dbReference>
<dbReference type="EMBL" id="BMXL01000017">
    <property type="protein sequence ID" value="GHD29994.1"/>
    <property type="molecule type" value="Genomic_DNA"/>
</dbReference>
<dbReference type="SUPFAM" id="SSF52172">
    <property type="entry name" value="CheY-like"/>
    <property type="match status" value="1"/>
</dbReference>
<organism evidence="8 9">
    <name type="scientific">Nocardiopsis kunsanensis</name>
    <dbReference type="NCBI Taxonomy" id="141693"/>
    <lineage>
        <taxon>Bacteria</taxon>
        <taxon>Bacillati</taxon>
        <taxon>Actinomycetota</taxon>
        <taxon>Actinomycetes</taxon>
        <taxon>Streptosporangiales</taxon>
        <taxon>Nocardiopsidaceae</taxon>
        <taxon>Nocardiopsis</taxon>
    </lineage>
</organism>
<dbReference type="Gene3D" id="3.40.50.2300">
    <property type="match status" value="1"/>
</dbReference>
<dbReference type="CDD" id="cd06170">
    <property type="entry name" value="LuxR_C_like"/>
    <property type="match status" value="1"/>
</dbReference>
<protein>
    <submittedName>
        <fullName evidence="8">DNA-binding response regulator</fullName>
    </submittedName>
</protein>
<dbReference type="InterPro" id="IPR058245">
    <property type="entry name" value="NreC/VraR/RcsB-like_REC"/>
</dbReference>
<keyword evidence="1 5" id="KW-0597">Phosphoprotein</keyword>
<evidence type="ECO:0000256" key="2">
    <source>
        <dbReference type="ARBA" id="ARBA00023015"/>
    </source>
</evidence>
<evidence type="ECO:0000256" key="3">
    <source>
        <dbReference type="ARBA" id="ARBA00023125"/>
    </source>
</evidence>
<evidence type="ECO:0000313" key="8">
    <source>
        <dbReference type="EMBL" id="GHD29994.1"/>
    </source>
</evidence>
<sequence length="230" mass="24423">MTGTTNTPVRVLLVDDDPLVRSGLRMMLTGDQTITIVGEAADGTEVPAAVEEHRPDVVLMDVRMPGVDGIAATARLRAGEVATPQVLVLTTFDADTTVVEALRAGAAGYLLKHTDPERIVEAVQRAATGEPVLSPSVTRTLMDHVVGSGTTVERTSRRDRARARLALLTDREREVAEAVTAGLSNGEIADRLYMSMGTVKAHVSNALTKLDLTGRVQLALIAHDAAEDVP</sequence>
<keyword evidence="4" id="KW-0804">Transcription</keyword>
<keyword evidence="3 8" id="KW-0238">DNA-binding</keyword>
<dbReference type="GO" id="GO:0006355">
    <property type="term" value="P:regulation of DNA-templated transcription"/>
    <property type="evidence" value="ECO:0007669"/>
    <property type="project" value="InterPro"/>
</dbReference>
<dbReference type="RefSeq" id="WP_193518213.1">
    <property type="nucleotide sequence ID" value="NZ_BMXL01000017.1"/>
</dbReference>
<evidence type="ECO:0000256" key="1">
    <source>
        <dbReference type="ARBA" id="ARBA00022553"/>
    </source>
</evidence>
<evidence type="ECO:0000259" key="6">
    <source>
        <dbReference type="PROSITE" id="PS50043"/>
    </source>
</evidence>
<feature type="domain" description="Response regulatory" evidence="7">
    <location>
        <begin position="10"/>
        <end position="127"/>
    </location>
</feature>
<dbReference type="SMART" id="SM00421">
    <property type="entry name" value="HTH_LUXR"/>
    <property type="match status" value="1"/>
</dbReference>
<evidence type="ECO:0000256" key="4">
    <source>
        <dbReference type="ARBA" id="ARBA00023163"/>
    </source>
</evidence>
<dbReference type="AlphaFoldDB" id="A0A919CJ40"/>
<dbReference type="InterPro" id="IPR011006">
    <property type="entry name" value="CheY-like_superfamily"/>
</dbReference>
<gene>
    <name evidence="8" type="ORF">GCM10007147_31410</name>
</gene>
<feature type="domain" description="HTH luxR-type" evidence="6">
    <location>
        <begin position="161"/>
        <end position="226"/>
    </location>
</feature>
<dbReference type="PROSITE" id="PS50043">
    <property type="entry name" value="HTH_LUXR_2"/>
    <property type="match status" value="1"/>
</dbReference>
<comment type="caution">
    <text evidence="8">The sequence shown here is derived from an EMBL/GenBank/DDBJ whole genome shotgun (WGS) entry which is preliminary data.</text>
</comment>
<evidence type="ECO:0000259" key="7">
    <source>
        <dbReference type="PROSITE" id="PS50110"/>
    </source>
</evidence>
<dbReference type="InterPro" id="IPR001789">
    <property type="entry name" value="Sig_transdc_resp-reg_receiver"/>
</dbReference>
<feature type="modified residue" description="4-aspartylphosphate" evidence="5">
    <location>
        <position position="61"/>
    </location>
</feature>
<dbReference type="SUPFAM" id="SSF46894">
    <property type="entry name" value="C-terminal effector domain of the bipartite response regulators"/>
    <property type="match status" value="1"/>
</dbReference>
<evidence type="ECO:0000313" key="9">
    <source>
        <dbReference type="Proteomes" id="UP000654947"/>
    </source>
</evidence>
<keyword evidence="9" id="KW-1185">Reference proteome</keyword>
<dbReference type="InterPro" id="IPR016032">
    <property type="entry name" value="Sig_transdc_resp-reg_C-effctor"/>
</dbReference>
<dbReference type="GO" id="GO:0000160">
    <property type="term" value="P:phosphorelay signal transduction system"/>
    <property type="evidence" value="ECO:0007669"/>
    <property type="project" value="InterPro"/>
</dbReference>
<dbReference type="PANTHER" id="PTHR43214:SF24">
    <property type="entry name" value="TRANSCRIPTIONAL REGULATORY PROTEIN NARL-RELATED"/>
    <property type="match status" value="1"/>
</dbReference>
<dbReference type="Proteomes" id="UP000654947">
    <property type="component" value="Unassembled WGS sequence"/>
</dbReference>
<dbReference type="GO" id="GO:0003677">
    <property type="term" value="F:DNA binding"/>
    <property type="evidence" value="ECO:0007669"/>
    <property type="project" value="UniProtKB-KW"/>
</dbReference>
<dbReference type="PANTHER" id="PTHR43214">
    <property type="entry name" value="TWO-COMPONENT RESPONSE REGULATOR"/>
    <property type="match status" value="1"/>
</dbReference>
<dbReference type="CDD" id="cd17535">
    <property type="entry name" value="REC_NarL-like"/>
    <property type="match status" value="1"/>
</dbReference>
<proteinExistence type="predicted"/>
<dbReference type="Pfam" id="PF00072">
    <property type="entry name" value="Response_reg"/>
    <property type="match status" value="1"/>
</dbReference>
<dbReference type="PROSITE" id="PS50110">
    <property type="entry name" value="RESPONSE_REGULATORY"/>
    <property type="match status" value="1"/>
</dbReference>
<evidence type="ECO:0000256" key="5">
    <source>
        <dbReference type="PROSITE-ProRule" id="PRU00169"/>
    </source>
</evidence>